<proteinExistence type="predicted"/>
<dbReference type="Proteomes" id="UP001454036">
    <property type="component" value="Unassembled WGS sequence"/>
</dbReference>
<keyword evidence="2" id="KW-1185">Reference proteome</keyword>
<sequence>MLTEFFNTNVTDSESKKLRLFYREFPRYYIWQVQPRIWTKRKRGLAIGRLCAVNPMESERYYLRILLNNVRCPTSFESLLMVDGVLSRSFQEAAHKRGLLHNEDDLEKAMEEASIYRMPFDLRRLFATFSTLLQAIKS</sequence>
<accession>A0AAV3RNU7</accession>
<evidence type="ECO:0000313" key="2">
    <source>
        <dbReference type="Proteomes" id="UP001454036"/>
    </source>
</evidence>
<dbReference type="PANTHER" id="PTHR10492">
    <property type="match status" value="1"/>
</dbReference>
<dbReference type="EMBL" id="BAABME010044368">
    <property type="protein sequence ID" value="GAA0179207.1"/>
    <property type="molecule type" value="Genomic_DNA"/>
</dbReference>
<dbReference type="PANTHER" id="PTHR10492:SF94">
    <property type="entry name" value="ATP-DEPENDENT DNA HELICASE"/>
    <property type="match status" value="1"/>
</dbReference>
<dbReference type="AlphaFoldDB" id="A0AAV3RNU7"/>
<comment type="caution">
    <text evidence="1">The sequence shown here is derived from an EMBL/GenBank/DDBJ whole genome shotgun (WGS) entry which is preliminary data.</text>
</comment>
<gene>
    <name evidence="1" type="ORF">LIER_44026</name>
</gene>
<organism evidence="1 2">
    <name type="scientific">Lithospermum erythrorhizon</name>
    <name type="common">Purple gromwell</name>
    <name type="synonym">Lithospermum officinale var. erythrorhizon</name>
    <dbReference type="NCBI Taxonomy" id="34254"/>
    <lineage>
        <taxon>Eukaryota</taxon>
        <taxon>Viridiplantae</taxon>
        <taxon>Streptophyta</taxon>
        <taxon>Embryophyta</taxon>
        <taxon>Tracheophyta</taxon>
        <taxon>Spermatophyta</taxon>
        <taxon>Magnoliopsida</taxon>
        <taxon>eudicotyledons</taxon>
        <taxon>Gunneridae</taxon>
        <taxon>Pentapetalae</taxon>
        <taxon>asterids</taxon>
        <taxon>lamiids</taxon>
        <taxon>Boraginales</taxon>
        <taxon>Boraginaceae</taxon>
        <taxon>Boraginoideae</taxon>
        <taxon>Lithospermeae</taxon>
        <taxon>Lithospermum</taxon>
    </lineage>
</organism>
<reference evidence="1 2" key="1">
    <citation type="submission" date="2024-01" db="EMBL/GenBank/DDBJ databases">
        <title>The complete chloroplast genome sequence of Lithospermum erythrorhizon: insights into the phylogenetic relationship among Boraginaceae species and the maternal lineages of purple gromwells.</title>
        <authorList>
            <person name="Okada T."/>
            <person name="Watanabe K."/>
        </authorList>
    </citation>
    <scope>NUCLEOTIDE SEQUENCE [LARGE SCALE GENOMIC DNA]</scope>
</reference>
<evidence type="ECO:0000313" key="1">
    <source>
        <dbReference type="EMBL" id="GAA0179207.1"/>
    </source>
</evidence>
<protein>
    <submittedName>
        <fullName evidence="1">Uncharacterized protein</fullName>
    </submittedName>
</protein>
<name>A0AAV3RNU7_LITER</name>